<gene>
    <name evidence="2" type="ORF">CIT292_09256</name>
</gene>
<comment type="caution">
    <text evidence="2">The sequence shown here is derived from an EMBL/GenBank/DDBJ whole genome shotgun (WGS) entry which is preliminary data.</text>
</comment>
<dbReference type="HOGENOM" id="CLU_3267760_0_0_6"/>
<dbReference type="AlphaFoldDB" id="D4BEP4"/>
<name>D4BEP4_9ENTR</name>
<feature type="transmembrane region" description="Helical" evidence="1">
    <location>
        <begin position="12"/>
        <end position="29"/>
    </location>
</feature>
<keyword evidence="1" id="KW-0472">Membrane</keyword>
<dbReference type="EMBL" id="ABWL02000016">
    <property type="protein sequence ID" value="EFE07372.1"/>
    <property type="molecule type" value="Genomic_DNA"/>
</dbReference>
<evidence type="ECO:0000256" key="1">
    <source>
        <dbReference type="SAM" id="Phobius"/>
    </source>
</evidence>
<evidence type="ECO:0000313" key="3">
    <source>
        <dbReference type="Proteomes" id="UP000003880"/>
    </source>
</evidence>
<organism evidence="2 3">
    <name type="scientific">Citrobacter youngae ATCC 29220</name>
    <dbReference type="NCBI Taxonomy" id="500640"/>
    <lineage>
        <taxon>Bacteria</taxon>
        <taxon>Pseudomonadati</taxon>
        <taxon>Pseudomonadota</taxon>
        <taxon>Gammaproteobacteria</taxon>
        <taxon>Enterobacterales</taxon>
        <taxon>Enterobacteriaceae</taxon>
        <taxon>Citrobacter</taxon>
        <taxon>Citrobacter freundii complex</taxon>
    </lineage>
</organism>
<evidence type="ECO:0000313" key="2">
    <source>
        <dbReference type="EMBL" id="EFE07372.1"/>
    </source>
</evidence>
<dbReference type="Proteomes" id="UP000003880">
    <property type="component" value="Unassembled WGS sequence"/>
</dbReference>
<proteinExistence type="predicted"/>
<sequence length="41" mass="4460">MTLGFPGTYGLSLHAGSCMIVILHAQMIMKSKIKTRILLSP</sequence>
<accession>D4BEP4</accession>
<keyword evidence="1" id="KW-1133">Transmembrane helix</keyword>
<protein>
    <submittedName>
        <fullName evidence="2">Uncharacterized protein</fullName>
    </submittedName>
</protein>
<reference evidence="2 3" key="1">
    <citation type="submission" date="2010-02" db="EMBL/GenBank/DDBJ databases">
        <authorList>
            <person name="Weinstock G."/>
            <person name="Sodergren E."/>
            <person name="Clifton S."/>
            <person name="Fulton L."/>
            <person name="Fulton B."/>
            <person name="Courtney L."/>
            <person name="Fronick C."/>
            <person name="Harrison M."/>
            <person name="Strong C."/>
            <person name="Farmer C."/>
            <person name="Delahaunty K."/>
            <person name="Markovic C."/>
            <person name="Hall O."/>
            <person name="Minx P."/>
            <person name="Tomlinson C."/>
            <person name="Mitreva M."/>
            <person name="Nelson J."/>
            <person name="Hou S."/>
            <person name="Wollam A."/>
            <person name="Pepin K.H."/>
            <person name="Johnson M."/>
            <person name="Bhonagiri V."/>
            <person name="Zhang X."/>
            <person name="Suruliraj S."/>
            <person name="Warren W."/>
            <person name="Chinwalla A."/>
            <person name="Mardis E.R."/>
            <person name="Wilson R.K."/>
        </authorList>
    </citation>
    <scope>NUCLEOTIDE SEQUENCE [LARGE SCALE GENOMIC DNA]</scope>
    <source>
        <strain evidence="2 3">ATCC 29220</strain>
    </source>
</reference>
<keyword evidence="1" id="KW-0812">Transmembrane</keyword>